<keyword evidence="1" id="KW-1133">Transmembrane helix</keyword>
<comment type="caution">
    <text evidence="2">The sequence shown here is derived from an EMBL/GenBank/DDBJ whole genome shotgun (WGS) entry which is preliminary data.</text>
</comment>
<gene>
    <name evidence="2" type="ORF">GCM10022393_27500</name>
</gene>
<keyword evidence="1" id="KW-0812">Transmembrane</keyword>
<feature type="transmembrane region" description="Helical" evidence="1">
    <location>
        <begin position="9"/>
        <end position="27"/>
    </location>
</feature>
<feature type="transmembrane region" description="Helical" evidence="1">
    <location>
        <begin position="84"/>
        <end position="103"/>
    </location>
</feature>
<dbReference type="Proteomes" id="UP001500459">
    <property type="component" value="Unassembled WGS sequence"/>
</dbReference>
<sequence length="118" mass="13442">MNKRQLTKFAIYAIAVLSATLINEFVIKYVKKHIHEQGYLMVLIDMVIVILIFAPAFAFVSKYTKKISSAYLKTSKKVASNKNGNLLGFSVAIIILFILFAYLRHHINVVSDIKTFMQ</sequence>
<keyword evidence="3" id="KW-1185">Reference proteome</keyword>
<protein>
    <submittedName>
        <fullName evidence="2">Uncharacterized protein</fullName>
    </submittedName>
</protein>
<evidence type="ECO:0000313" key="3">
    <source>
        <dbReference type="Proteomes" id="UP001500459"/>
    </source>
</evidence>
<dbReference type="EMBL" id="BAABCW010000011">
    <property type="protein sequence ID" value="GAA3512258.1"/>
    <property type="molecule type" value="Genomic_DNA"/>
</dbReference>
<keyword evidence="1" id="KW-0472">Membrane</keyword>
<evidence type="ECO:0000256" key="1">
    <source>
        <dbReference type="SAM" id="Phobius"/>
    </source>
</evidence>
<name>A0ABP6UMA1_9FLAO</name>
<organism evidence="2 3">
    <name type="scientific">Aquimarina addita</name>
    <dbReference type="NCBI Taxonomy" id="870485"/>
    <lineage>
        <taxon>Bacteria</taxon>
        <taxon>Pseudomonadati</taxon>
        <taxon>Bacteroidota</taxon>
        <taxon>Flavobacteriia</taxon>
        <taxon>Flavobacteriales</taxon>
        <taxon>Flavobacteriaceae</taxon>
        <taxon>Aquimarina</taxon>
    </lineage>
</organism>
<feature type="transmembrane region" description="Helical" evidence="1">
    <location>
        <begin position="39"/>
        <end position="63"/>
    </location>
</feature>
<accession>A0ABP6UMA1</accession>
<proteinExistence type="predicted"/>
<evidence type="ECO:0000313" key="2">
    <source>
        <dbReference type="EMBL" id="GAA3512258.1"/>
    </source>
</evidence>
<dbReference type="RefSeq" id="WP_344928357.1">
    <property type="nucleotide sequence ID" value="NZ_BAABCW010000011.1"/>
</dbReference>
<reference evidence="3" key="1">
    <citation type="journal article" date="2019" name="Int. J. Syst. Evol. Microbiol.">
        <title>The Global Catalogue of Microorganisms (GCM) 10K type strain sequencing project: providing services to taxonomists for standard genome sequencing and annotation.</title>
        <authorList>
            <consortium name="The Broad Institute Genomics Platform"/>
            <consortium name="The Broad Institute Genome Sequencing Center for Infectious Disease"/>
            <person name="Wu L."/>
            <person name="Ma J."/>
        </authorList>
    </citation>
    <scope>NUCLEOTIDE SEQUENCE [LARGE SCALE GENOMIC DNA]</scope>
    <source>
        <strain evidence="3">JCM 17106</strain>
    </source>
</reference>